<dbReference type="PROSITE" id="PS50076">
    <property type="entry name" value="DNAJ_2"/>
    <property type="match status" value="1"/>
</dbReference>
<name>A0AA88UEK9_9ASTE</name>
<keyword evidence="4" id="KW-1185">Reference proteome</keyword>
<evidence type="ECO:0000313" key="3">
    <source>
        <dbReference type="EMBL" id="KAK2982004.1"/>
    </source>
</evidence>
<evidence type="ECO:0000259" key="2">
    <source>
        <dbReference type="PROSITE" id="PS50076"/>
    </source>
</evidence>
<dbReference type="InterPro" id="IPR001623">
    <property type="entry name" value="DnaJ_domain"/>
</dbReference>
<dbReference type="PANTHER" id="PTHR45495">
    <property type="entry name" value="DNAJ PROTEIN JJJ1 HOMOLOG"/>
    <property type="match status" value="1"/>
</dbReference>
<feature type="domain" description="J" evidence="2">
    <location>
        <begin position="132"/>
        <end position="188"/>
    </location>
</feature>
<protein>
    <recommendedName>
        <fullName evidence="2">J domain-containing protein</fullName>
    </recommendedName>
</protein>
<proteinExistence type="predicted"/>
<dbReference type="Pfam" id="PF00226">
    <property type="entry name" value="DnaJ"/>
    <property type="match status" value="1"/>
</dbReference>
<accession>A0AA88UEK9</accession>
<dbReference type="Gene3D" id="1.10.287.110">
    <property type="entry name" value="DnaJ domain"/>
    <property type="match status" value="1"/>
</dbReference>
<dbReference type="InterPro" id="IPR044648">
    <property type="entry name" value="JJJ1_plant"/>
</dbReference>
<dbReference type="InterPro" id="IPR036869">
    <property type="entry name" value="J_dom_sf"/>
</dbReference>
<feature type="chain" id="PRO_5041648547" description="J domain-containing protein" evidence="1">
    <location>
        <begin position="19"/>
        <end position="188"/>
    </location>
</feature>
<dbReference type="CDD" id="cd06257">
    <property type="entry name" value="DnaJ"/>
    <property type="match status" value="1"/>
</dbReference>
<comment type="caution">
    <text evidence="3">The sequence shown here is derived from an EMBL/GenBank/DDBJ whole genome shotgun (WGS) entry which is preliminary data.</text>
</comment>
<dbReference type="Proteomes" id="UP001187471">
    <property type="component" value="Unassembled WGS sequence"/>
</dbReference>
<reference evidence="3" key="1">
    <citation type="submission" date="2022-12" db="EMBL/GenBank/DDBJ databases">
        <title>Draft genome assemblies for two species of Escallonia (Escalloniales).</title>
        <authorList>
            <person name="Chanderbali A."/>
            <person name="Dervinis C."/>
            <person name="Anghel I."/>
            <person name="Soltis D."/>
            <person name="Soltis P."/>
            <person name="Zapata F."/>
        </authorList>
    </citation>
    <scope>NUCLEOTIDE SEQUENCE</scope>
    <source>
        <strain evidence="3">UCBG92.1500</strain>
        <tissue evidence="3">Leaf</tissue>
    </source>
</reference>
<organism evidence="3 4">
    <name type="scientific">Escallonia rubra</name>
    <dbReference type="NCBI Taxonomy" id="112253"/>
    <lineage>
        <taxon>Eukaryota</taxon>
        <taxon>Viridiplantae</taxon>
        <taxon>Streptophyta</taxon>
        <taxon>Embryophyta</taxon>
        <taxon>Tracheophyta</taxon>
        <taxon>Spermatophyta</taxon>
        <taxon>Magnoliopsida</taxon>
        <taxon>eudicotyledons</taxon>
        <taxon>Gunneridae</taxon>
        <taxon>Pentapetalae</taxon>
        <taxon>asterids</taxon>
        <taxon>campanulids</taxon>
        <taxon>Escalloniales</taxon>
        <taxon>Escalloniaceae</taxon>
        <taxon>Escallonia</taxon>
    </lineage>
</organism>
<dbReference type="EMBL" id="JAVXUO010001477">
    <property type="protein sequence ID" value="KAK2982004.1"/>
    <property type="molecule type" value="Genomic_DNA"/>
</dbReference>
<keyword evidence="1" id="KW-0732">Signal</keyword>
<dbReference type="PRINTS" id="PR00625">
    <property type="entry name" value="JDOMAIN"/>
</dbReference>
<gene>
    <name evidence="3" type="ORF">RJ640_013214</name>
</gene>
<dbReference type="SUPFAM" id="SSF46565">
    <property type="entry name" value="Chaperone J-domain"/>
    <property type="match status" value="1"/>
</dbReference>
<feature type="signal peptide" evidence="1">
    <location>
        <begin position="1"/>
        <end position="18"/>
    </location>
</feature>
<sequence>MAILICMLMVSLSKTAAGGETRAFLFIMEAGNEGPPLSQIAGSLPTFRSAASGDPTAIVFSERSWKWAKANIAQCGVICNIPATASWWPKQDSVRHRLQPQPRRLHPLRQLPPARLLRRPRRLHLHFAVKQCQYKVLGLGGDCTADEICSAYRRLAFQHHPDKLAQFGISPAAYRRPALQAYQTSPFP</sequence>
<evidence type="ECO:0000313" key="4">
    <source>
        <dbReference type="Proteomes" id="UP001187471"/>
    </source>
</evidence>
<evidence type="ECO:0000256" key="1">
    <source>
        <dbReference type="SAM" id="SignalP"/>
    </source>
</evidence>
<dbReference type="AlphaFoldDB" id="A0AA88UEK9"/>
<dbReference type="PANTHER" id="PTHR45495:SF1">
    <property type="entry name" value="DNAJ PROTEIN JJJ1 HOMOLOG"/>
    <property type="match status" value="1"/>
</dbReference>